<reference evidence="2" key="1">
    <citation type="journal article" date="2015" name="Nature">
        <title>Complex archaea that bridge the gap between prokaryotes and eukaryotes.</title>
        <authorList>
            <person name="Spang A."/>
            <person name="Saw J.H."/>
            <person name="Jorgensen S.L."/>
            <person name="Zaremba-Niedzwiedzka K."/>
            <person name="Martijn J."/>
            <person name="Lind A.E."/>
            <person name="van Eijk R."/>
            <person name="Schleper C."/>
            <person name="Guy L."/>
            <person name="Ettema T.J."/>
        </authorList>
    </citation>
    <scope>NUCLEOTIDE SEQUENCE</scope>
</reference>
<dbReference type="EMBL" id="LAZR01046933">
    <property type="protein sequence ID" value="KKK95384.1"/>
    <property type="molecule type" value="Genomic_DNA"/>
</dbReference>
<sequence>TVPVDGRGWWPSTHASIPANWSRDTAFDGKYLQGAGDSYTGPSNAGGAHTHTPTAHDHTQGQHVHLVYGQSATGTLRSVRNGSSIYASIRTHDHRTVDSGAIDITETSSASTGTLSSDISTPARLELIVIKPDDGLQDIPDDALCITDNASTPTGFASYAVSRAFVFPITPTTGNDGGTELGSSLHFHTLAAHTHTIAGTHGHLEVRADRPTPGAGLNAVSGPTSVRDGPHHLVTLDSTDPGDLNANSGASSQMVWNPTYIRMEVIQNTSGSPTTPVDVILPFVGSKADAVALSGWDYCDGSGATPDLRDRQIFFIDSGTGTIGTTGGSNEHSHGASAGHRHKFDGGPHTHTVSEVDDGTINVALFSSTFAGLALTDHSHTWTIPAEDPFGDTGTFETDSVDGRPSYRTVIFIKRVAIEEVEQPALFMGCVC</sequence>
<feature type="region of interest" description="Disordered" evidence="1">
    <location>
        <begin position="38"/>
        <end position="60"/>
    </location>
</feature>
<dbReference type="SUPFAM" id="SSF88874">
    <property type="entry name" value="Receptor-binding domain of short tail fibre protein gp12"/>
    <property type="match status" value="1"/>
</dbReference>
<name>A0A0F9BYG9_9ZZZZ</name>
<evidence type="ECO:0000313" key="2">
    <source>
        <dbReference type="EMBL" id="KKK95384.1"/>
    </source>
</evidence>
<organism evidence="2">
    <name type="scientific">marine sediment metagenome</name>
    <dbReference type="NCBI Taxonomy" id="412755"/>
    <lineage>
        <taxon>unclassified sequences</taxon>
        <taxon>metagenomes</taxon>
        <taxon>ecological metagenomes</taxon>
    </lineage>
</organism>
<evidence type="ECO:0000256" key="1">
    <source>
        <dbReference type="SAM" id="MobiDB-lite"/>
    </source>
</evidence>
<protein>
    <submittedName>
        <fullName evidence="2">Uncharacterized protein</fullName>
    </submittedName>
</protein>
<accession>A0A0F9BYG9</accession>
<gene>
    <name evidence="2" type="ORF">LCGC14_2673350</name>
</gene>
<dbReference type="AlphaFoldDB" id="A0A0F9BYG9"/>
<proteinExistence type="predicted"/>
<comment type="caution">
    <text evidence="2">The sequence shown here is derived from an EMBL/GenBank/DDBJ whole genome shotgun (WGS) entry which is preliminary data.</text>
</comment>
<feature type="non-terminal residue" evidence="2">
    <location>
        <position position="1"/>
    </location>
</feature>